<sequence length="537" mass="58871">MFITSKKKGICVPIAVIDKKTSCIGLGRQIVIASSRRESRSLDDPSPSSAEMRICVPARAHVLLTALLRGFAIKMDVHGAGVVAILGTVGAATGAISAVIVYTICARRRRLLTSVGGPLNWFEKDLLDRAEEAAKSSKDVLVGVALSRENKIIRRNDSQSDDDEWQSDHVFDSIASDSPRRVMHHLSESDDISPSPMSPLAPPIPEGTVIASEKRMIIVRPPPRSIDGSYSRLNSVEIESSPRHKLSSSSSTSSSDEIRGELKLGLIYDVNAGILTVRLIEAHDLRARELSGIADPYAKIRLLPDRNNVWQTTIHRRTLNPVFDEDFVFEVTPASSLAGRTLEILLYDFDAFTRHRGLGYVQLPLSSVPDLGANLITLVKPILRYGTEGGFKAPPLGELMVSISYQLSIEKLTIIVVRARNLPIFDDPVNANPYVKVSLIQDGKSLKKKKSSVQREVTSPVWNDILTFDISSDILPKCVLQFSVLRANGELLAKCEVSGSCQRELFQRVLSGTGASAQWLPLSEPEAQHDDNGELKN</sequence>
<dbReference type="Pfam" id="PF00168">
    <property type="entry name" value="C2"/>
    <property type="match status" value="2"/>
</dbReference>
<feature type="domain" description="C2" evidence="3">
    <location>
        <begin position="395"/>
        <end position="520"/>
    </location>
</feature>
<protein>
    <submittedName>
        <fullName evidence="5">Synaptotagmin-1-like isoform X1</fullName>
    </submittedName>
</protein>
<feature type="domain" description="C2" evidence="3">
    <location>
        <begin position="258"/>
        <end position="378"/>
    </location>
</feature>
<dbReference type="GO" id="GO:0005886">
    <property type="term" value="C:plasma membrane"/>
    <property type="evidence" value="ECO:0007669"/>
    <property type="project" value="TreeGrafter"/>
</dbReference>
<dbReference type="InterPro" id="IPR035892">
    <property type="entry name" value="C2_domain_sf"/>
</dbReference>
<dbReference type="RefSeq" id="XP_024870826.1">
    <property type="nucleotide sequence ID" value="XM_025015058.1"/>
</dbReference>
<dbReference type="GO" id="GO:0030424">
    <property type="term" value="C:axon"/>
    <property type="evidence" value="ECO:0007669"/>
    <property type="project" value="TreeGrafter"/>
</dbReference>
<dbReference type="GO" id="GO:0048791">
    <property type="term" value="P:calcium ion-regulated exocytosis of neurotransmitter"/>
    <property type="evidence" value="ECO:0007669"/>
    <property type="project" value="TreeGrafter"/>
</dbReference>
<dbReference type="InterPro" id="IPR000008">
    <property type="entry name" value="C2_dom"/>
</dbReference>
<keyword evidence="4" id="KW-1185">Reference proteome</keyword>
<dbReference type="GeneID" id="112453979"/>
<gene>
    <name evidence="5" type="primary">LOC112453979</name>
</gene>
<dbReference type="GO" id="GO:0005509">
    <property type="term" value="F:calcium ion binding"/>
    <property type="evidence" value="ECO:0007669"/>
    <property type="project" value="TreeGrafter"/>
</dbReference>
<keyword evidence="2" id="KW-1133">Transmembrane helix</keyword>
<feature type="region of interest" description="Disordered" evidence="1">
    <location>
        <begin position="237"/>
        <end position="256"/>
    </location>
</feature>
<dbReference type="GO" id="GO:0005544">
    <property type="term" value="F:calcium-dependent phospholipid binding"/>
    <property type="evidence" value="ECO:0007669"/>
    <property type="project" value="TreeGrafter"/>
</dbReference>
<keyword evidence="2" id="KW-0812">Transmembrane</keyword>
<organism evidence="4 5">
    <name type="scientific">Temnothorax curvispinosus</name>
    <dbReference type="NCBI Taxonomy" id="300111"/>
    <lineage>
        <taxon>Eukaryota</taxon>
        <taxon>Metazoa</taxon>
        <taxon>Ecdysozoa</taxon>
        <taxon>Arthropoda</taxon>
        <taxon>Hexapoda</taxon>
        <taxon>Insecta</taxon>
        <taxon>Pterygota</taxon>
        <taxon>Neoptera</taxon>
        <taxon>Endopterygota</taxon>
        <taxon>Hymenoptera</taxon>
        <taxon>Apocrita</taxon>
        <taxon>Aculeata</taxon>
        <taxon>Formicoidea</taxon>
        <taxon>Formicidae</taxon>
        <taxon>Myrmicinae</taxon>
        <taxon>Temnothorax</taxon>
    </lineage>
</organism>
<evidence type="ECO:0000256" key="1">
    <source>
        <dbReference type="SAM" id="MobiDB-lite"/>
    </source>
</evidence>
<dbReference type="SUPFAM" id="SSF49562">
    <property type="entry name" value="C2 domain (Calcium/lipid-binding domain, CaLB)"/>
    <property type="match status" value="2"/>
</dbReference>
<proteinExistence type="predicted"/>
<reference evidence="5" key="1">
    <citation type="submission" date="2025-08" db="UniProtKB">
        <authorList>
            <consortium name="RefSeq"/>
        </authorList>
    </citation>
    <scope>IDENTIFICATION</scope>
    <source>
        <tissue evidence="5">Whole body</tissue>
    </source>
</reference>
<dbReference type="PRINTS" id="PR00360">
    <property type="entry name" value="C2DOMAIN"/>
</dbReference>
<dbReference type="GO" id="GO:0000149">
    <property type="term" value="F:SNARE binding"/>
    <property type="evidence" value="ECO:0007669"/>
    <property type="project" value="TreeGrafter"/>
</dbReference>
<accession>A0A6J1PNC3</accession>
<dbReference type="GO" id="GO:0030276">
    <property type="term" value="F:clathrin binding"/>
    <property type="evidence" value="ECO:0007669"/>
    <property type="project" value="TreeGrafter"/>
</dbReference>
<evidence type="ECO:0000313" key="5">
    <source>
        <dbReference type="RefSeq" id="XP_024870826.1"/>
    </source>
</evidence>
<dbReference type="GO" id="GO:0001786">
    <property type="term" value="F:phosphatidylserine binding"/>
    <property type="evidence" value="ECO:0007669"/>
    <property type="project" value="TreeGrafter"/>
</dbReference>
<dbReference type="GO" id="GO:0030672">
    <property type="term" value="C:synaptic vesicle membrane"/>
    <property type="evidence" value="ECO:0007669"/>
    <property type="project" value="TreeGrafter"/>
</dbReference>
<dbReference type="Proteomes" id="UP000504618">
    <property type="component" value="Unplaced"/>
</dbReference>
<dbReference type="PANTHER" id="PTHR10024">
    <property type="entry name" value="SYNAPTOTAGMIN"/>
    <property type="match status" value="1"/>
</dbReference>
<dbReference type="GO" id="GO:0031045">
    <property type="term" value="C:dense core granule"/>
    <property type="evidence" value="ECO:0007669"/>
    <property type="project" value="TreeGrafter"/>
</dbReference>
<dbReference type="AlphaFoldDB" id="A0A6J1PNC3"/>
<dbReference type="SMART" id="SM00239">
    <property type="entry name" value="C2"/>
    <property type="match status" value="2"/>
</dbReference>
<evidence type="ECO:0000259" key="3">
    <source>
        <dbReference type="PROSITE" id="PS50004"/>
    </source>
</evidence>
<dbReference type="GO" id="GO:0048488">
    <property type="term" value="P:synaptic vesicle endocytosis"/>
    <property type="evidence" value="ECO:0007669"/>
    <property type="project" value="TreeGrafter"/>
</dbReference>
<dbReference type="OrthoDB" id="67700at2759"/>
<evidence type="ECO:0000313" key="4">
    <source>
        <dbReference type="Proteomes" id="UP000504618"/>
    </source>
</evidence>
<dbReference type="PANTHER" id="PTHR10024:SF373">
    <property type="entry name" value="MIP05618P"/>
    <property type="match status" value="1"/>
</dbReference>
<dbReference type="CDD" id="cd00276">
    <property type="entry name" value="C2B_Synaptotagmin"/>
    <property type="match status" value="1"/>
</dbReference>
<dbReference type="PROSITE" id="PS50004">
    <property type="entry name" value="C2"/>
    <property type="match status" value="2"/>
</dbReference>
<evidence type="ECO:0000256" key="2">
    <source>
        <dbReference type="SAM" id="Phobius"/>
    </source>
</evidence>
<keyword evidence="2" id="KW-0472">Membrane</keyword>
<name>A0A6J1PNC3_9HYME</name>
<dbReference type="Gene3D" id="2.60.40.150">
    <property type="entry name" value="C2 domain"/>
    <property type="match status" value="2"/>
</dbReference>
<feature type="transmembrane region" description="Helical" evidence="2">
    <location>
        <begin position="79"/>
        <end position="104"/>
    </location>
</feature>